<name>A0A914ZA68_9BILA</name>
<organism evidence="3 4">
    <name type="scientific">Panagrolaimus superbus</name>
    <dbReference type="NCBI Taxonomy" id="310955"/>
    <lineage>
        <taxon>Eukaryota</taxon>
        <taxon>Metazoa</taxon>
        <taxon>Ecdysozoa</taxon>
        <taxon>Nematoda</taxon>
        <taxon>Chromadorea</taxon>
        <taxon>Rhabditida</taxon>
        <taxon>Tylenchina</taxon>
        <taxon>Panagrolaimomorpha</taxon>
        <taxon>Panagrolaimoidea</taxon>
        <taxon>Panagrolaimidae</taxon>
        <taxon>Panagrolaimus</taxon>
    </lineage>
</organism>
<reference evidence="4" key="1">
    <citation type="submission" date="2022-11" db="UniProtKB">
        <authorList>
            <consortium name="WormBaseParasite"/>
        </authorList>
    </citation>
    <scope>IDENTIFICATION</scope>
</reference>
<evidence type="ECO:0000256" key="1">
    <source>
        <dbReference type="SAM" id="MobiDB-lite"/>
    </source>
</evidence>
<evidence type="ECO:0000256" key="2">
    <source>
        <dbReference type="SAM" id="SignalP"/>
    </source>
</evidence>
<evidence type="ECO:0000313" key="3">
    <source>
        <dbReference type="Proteomes" id="UP000887577"/>
    </source>
</evidence>
<accession>A0A914ZA68</accession>
<protein>
    <submittedName>
        <fullName evidence="4">Uncharacterized protein</fullName>
    </submittedName>
</protein>
<evidence type="ECO:0000313" key="4">
    <source>
        <dbReference type="WBParaSite" id="PSU_v2.g9217.t1"/>
    </source>
</evidence>
<feature type="chain" id="PRO_5036926556" evidence="2">
    <location>
        <begin position="20"/>
        <end position="262"/>
    </location>
</feature>
<feature type="region of interest" description="Disordered" evidence="1">
    <location>
        <begin position="203"/>
        <end position="228"/>
    </location>
</feature>
<dbReference type="Proteomes" id="UP000887577">
    <property type="component" value="Unplaced"/>
</dbReference>
<feature type="signal peptide" evidence="2">
    <location>
        <begin position="1"/>
        <end position="19"/>
    </location>
</feature>
<keyword evidence="3" id="KW-1185">Reference proteome</keyword>
<dbReference type="AlphaFoldDB" id="A0A914ZA68"/>
<sequence length="262" mass="29966">MKCKLINFLILYLYNVVRFRFLKTNYAGIDYTDLLTIPENNETELIKEMNQTMPFFIDNGTDYINLLNSITVVWLKIKDSEPKHFLLIVTENGEIIQKTFKIGIEANGRDPEKEIEFLPNGLKINLENKLCIPAYEFFGFVRYIITVNETGLLKASFYDGKHGKNLKLYYLKEESNGIPKTASNETNIQKVLLPLTSTTTSTTTTSTTAITSSTSPLTPTNTTTSEPVTKIEVSEETVKPMCNMFKQMEKEILKHLVYHSQF</sequence>
<keyword evidence="2" id="KW-0732">Signal</keyword>
<proteinExistence type="predicted"/>
<dbReference type="WBParaSite" id="PSU_v2.g9217.t1">
    <property type="protein sequence ID" value="PSU_v2.g9217.t1"/>
    <property type="gene ID" value="PSU_v2.g9217"/>
</dbReference>